<evidence type="ECO:0000256" key="1">
    <source>
        <dbReference type="ARBA" id="ARBA00007198"/>
    </source>
</evidence>
<evidence type="ECO:0000313" key="3">
    <source>
        <dbReference type="EMBL" id="OCX68592.1"/>
    </source>
</evidence>
<dbReference type="InterPro" id="IPR006504">
    <property type="entry name" value="Tscrpt_reg_Spx/MgsR"/>
</dbReference>
<reference evidence="3" key="1">
    <citation type="journal article" date="2016" name="Int. J. Mol. Sci.">
        <title>Comparative genomics of the extreme acidophile Acidithiobacillus thiooxidans reveals intraspecific divergence and niche adaptation.</title>
        <authorList>
            <person name="Zhang X."/>
            <person name="Feng X."/>
            <person name="Tao J."/>
            <person name="Ma L."/>
            <person name="Xiao Y."/>
            <person name="Liang Y."/>
            <person name="Liu X."/>
            <person name="Yin H."/>
        </authorList>
    </citation>
    <scope>NUCLEOTIDE SEQUENCE [LARGE SCALE GENOMIC DNA]</scope>
    <source>
        <strain evidence="3">DXS-W</strain>
    </source>
</reference>
<comment type="caution">
    <text evidence="3">The sequence shown here is derived from an EMBL/GenBank/DDBJ whole genome shotgun (WGS) entry which is preliminary data.</text>
</comment>
<organism evidence="3 4">
    <name type="scientific">Acidithiobacillus thiooxidans</name>
    <name type="common">Thiobacillus thiooxidans</name>
    <dbReference type="NCBI Taxonomy" id="930"/>
    <lineage>
        <taxon>Bacteria</taxon>
        <taxon>Pseudomonadati</taxon>
        <taxon>Pseudomonadota</taxon>
        <taxon>Acidithiobacillia</taxon>
        <taxon>Acidithiobacillales</taxon>
        <taxon>Acidithiobacillaceae</taxon>
        <taxon>Acidithiobacillus</taxon>
    </lineage>
</organism>
<dbReference type="EMBL" id="LWRY01000259">
    <property type="protein sequence ID" value="OCX68592.1"/>
    <property type="molecule type" value="Genomic_DNA"/>
</dbReference>
<dbReference type="Gene3D" id="3.40.30.10">
    <property type="entry name" value="Glutaredoxin"/>
    <property type="match status" value="1"/>
</dbReference>
<dbReference type="CDD" id="cd03035">
    <property type="entry name" value="ArsC_Yffb"/>
    <property type="match status" value="1"/>
</dbReference>
<dbReference type="Proteomes" id="UP000095008">
    <property type="component" value="Unassembled WGS sequence"/>
</dbReference>
<dbReference type="OrthoDB" id="9803749at2"/>
<dbReference type="Pfam" id="PF03960">
    <property type="entry name" value="ArsC"/>
    <property type="match status" value="1"/>
</dbReference>
<protein>
    <submittedName>
        <fullName evidence="3">Arsenate reductase</fullName>
    </submittedName>
</protein>
<dbReference type="RefSeq" id="WP_065974916.1">
    <property type="nucleotide sequence ID" value="NZ_LWRY01000259.1"/>
</dbReference>
<dbReference type="InterPro" id="IPR036249">
    <property type="entry name" value="Thioredoxin-like_sf"/>
</dbReference>
<evidence type="ECO:0000256" key="2">
    <source>
        <dbReference type="PROSITE-ProRule" id="PRU01282"/>
    </source>
</evidence>
<gene>
    <name evidence="3" type="ORF">A6M23_17745</name>
</gene>
<dbReference type="NCBIfam" id="TIGR01617">
    <property type="entry name" value="arsC_related"/>
    <property type="match status" value="1"/>
</dbReference>
<accession>A0A1C2IUW8</accession>
<dbReference type="PANTHER" id="PTHR30041">
    <property type="entry name" value="ARSENATE REDUCTASE"/>
    <property type="match status" value="1"/>
</dbReference>
<dbReference type="PROSITE" id="PS51353">
    <property type="entry name" value="ARSC"/>
    <property type="match status" value="1"/>
</dbReference>
<evidence type="ECO:0000313" key="4">
    <source>
        <dbReference type="Proteomes" id="UP000095008"/>
    </source>
</evidence>
<comment type="similarity">
    <text evidence="1 2">Belongs to the ArsC family.</text>
</comment>
<dbReference type="InterPro" id="IPR006660">
    <property type="entry name" value="Arsenate_reductase-like"/>
</dbReference>
<sequence length="116" mass="13335">MTISIYGIRNCDTMKKAFAWLNAQGLPYDFHDYKKAGVALTDLQHWATLWGWEALINRKGTTWRRLPEAARDCQDADTAFALMMAHPSLIRRPILISGDQGVLGFDPERWLQITRE</sequence>
<proteinExistence type="inferred from homology"/>
<dbReference type="AlphaFoldDB" id="A0A1C2IUW8"/>
<dbReference type="SUPFAM" id="SSF52833">
    <property type="entry name" value="Thioredoxin-like"/>
    <property type="match status" value="1"/>
</dbReference>
<dbReference type="PANTHER" id="PTHR30041:SF8">
    <property type="entry name" value="PROTEIN YFFB"/>
    <property type="match status" value="1"/>
</dbReference>
<name>A0A1C2IUW8_ACITH</name>
<keyword evidence="4" id="KW-1185">Reference proteome</keyword>